<dbReference type="InterPro" id="IPR027417">
    <property type="entry name" value="P-loop_NTPase"/>
</dbReference>
<proteinExistence type="predicted"/>
<dbReference type="eggNOG" id="COG0639">
    <property type="taxonomic scope" value="Bacteria"/>
</dbReference>
<dbReference type="Proteomes" id="UP000010482">
    <property type="component" value="Chromosome"/>
</dbReference>
<dbReference type="PATRIC" id="fig|13035.3.peg.2539"/>
<dbReference type="AlphaFoldDB" id="K9YVE2"/>
<accession>K9YVE2</accession>
<dbReference type="KEGG" id="dsl:Dacsa_2242"/>
<dbReference type="InterPro" id="IPR029052">
    <property type="entry name" value="Metallo-depent_PP-like"/>
</dbReference>
<dbReference type="InterPro" id="IPR004843">
    <property type="entry name" value="Calcineurin-like_PHP"/>
</dbReference>
<dbReference type="Gene3D" id="3.40.50.300">
    <property type="entry name" value="P-loop containing nucleotide triphosphate hydrolases"/>
    <property type="match status" value="1"/>
</dbReference>
<dbReference type="Gene3D" id="3.60.21.10">
    <property type="match status" value="1"/>
</dbReference>
<evidence type="ECO:0000259" key="1">
    <source>
        <dbReference type="Pfam" id="PF00149"/>
    </source>
</evidence>
<sequence>MEINIKVGSLVILSGPSGSGKSTVCEQVAKQYHPSMILSSDTIREQFFGSRPTLEGIKPQPVDDRLIFQLLEQITESRLREGLTTFIDATMLSDKVREDFVKIAQKTDSPYLVLIFDVDKDILHQRNRSREKVVPTEVLNKQIRRHQKQSRYPYFTSDDFKITLDVYRIPDETELDVIGDIHGMKQELEQLLTLMGYQWEEGKLIHSENPQRKVLFLGDLVDRGYDSPGVLELVRKAVSCGHYCVMGNHDLNLLRGLETGTKPRSLSTQKTLHEILTQWDKKDIKISIGFLKHLPPYYIHKNTAYVHADIEWFHPFLTPKQDLIRGFSKLDRPHNTDQVYETLFEKGENSYHLVRGHIPPTGERQTLINPIVSALEAGQAFGGKLVGLNANRELTTVDCSHYNGFSEWDSSRNGKKEVKKSTMSKLYDRDLNLWIEQTIQQLKNKDFQSLDIDALIEELEDLGKSEKRALESNLMILCAHLLKLTIQKDAPETMKRSWYNSVIEHRKRIEKQLKNTPSLKSYLASILESAYNDGRDIAIQEGKFASFGVETPSETDYPKTCPFTVEEVLDQDFFGKQG</sequence>
<evidence type="ECO:0000313" key="2">
    <source>
        <dbReference type="EMBL" id="AFZ50859.1"/>
    </source>
</evidence>
<keyword evidence="3" id="KW-1185">Reference proteome</keyword>
<protein>
    <submittedName>
        <fullName evidence="2">Kinase</fullName>
    </submittedName>
</protein>
<keyword evidence="2" id="KW-0808">Transferase</keyword>
<gene>
    <name evidence="2" type="ORF">Dacsa_2242</name>
</gene>
<dbReference type="Pfam" id="PF13671">
    <property type="entry name" value="AAA_33"/>
    <property type="match status" value="1"/>
</dbReference>
<dbReference type="Gene3D" id="1.20.1220.20">
    <property type="entry name" value="Uncharcterised protein PF01724"/>
    <property type="match status" value="1"/>
</dbReference>
<dbReference type="PANTHER" id="PTHR34235:SF3">
    <property type="entry name" value="SLR1203 PROTEIN"/>
    <property type="match status" value="1"/>
</dbReference>
<name>K9YVE2_DACS8</name>
<keyword evidence="2" id="KW-0418">Kinase</keyword>
<dbReference type="STRING" id="13035.Dacsa_2242"/>
<evidence type="ECO:0000313" key="3">
    <source>
        <dbReference type="Proteomes" id="UP000010482"/>
    </source>
</evidence>
<dbReference type="HOGENOM" id="CLU_471538_0_0_3"/>
<reference evidence="2" key="1">
    <citation type="submission" date="2012-04" db="EMBL/GenBank/DDBJ databases">
        <title>Finished genome of Dactylococcopsis salina PCC 8305.</title>
        <authorList>
            <consortium name="US DOE Joint Genome Institute"/>
            <person name="Gugger M."/>
            <person name="Coursin T."/>
            <person name="Rippka R."/>
            <person name="Tandeau De Marsac N."/>
            <person name="Huntemann M."/>
            <person name="Wei C.-L."/>
            <person name="Han J."/>
            <person name="Detter J.C."/>
            <person name="Han C."/>
            <person name="Tapia R."/>
            <person name="Daligault H."/>
            <person name="Chen A."/>
            <person name="Krypides N."/>
            <person name="Mavromatis K."/>
            <person name="Markowitz V."/>
            <person name="Szeto E."/>
            <person name="Ivanova N."/>
            <person name="Ovchinnikova G."/>
            <person name="Pagani I."/>
            <person name="Pati A."/>
            <person name="Goodwin L."/>
            <person name="Peters L."/>
            <person name="Pitluck S."/>
            <person name="Woyke T."/>
            <person name="Kerfeld C."/>
        </authorList>
    </citation>
    <scope>NUCLEOTIDE SEQUENCE [LARGE SCALE GENOMIC DNA]</scope>
    <source>
        <strain evidence="2">PCC 8305</strain>
    </source>
</reference>
<dbReference type="GO" id="GO:0016301">
    <property type="term" value="F:kinase activity"/>
    <property type="evidence" value="ECO:0007669"/>
    <property type="project" value="UniProtKB-KW"/>
</dbReference>
<feature type="domain" description="Calcineurin-like phosphoesterase" evidence="1">
    <location>
        <begin position="177"/>
        <end position="370"/>
    </location>
</feature>
<dbReference type="PANTHER" id="PTHR34235">
    <property type="entry name" value="SLR1203 PROTEIN-RELATED"/>
    <property type="match status" value="1"/>
</dbReference>
<dbReference type="SUPFAM" id="SSF56300">
    <property type="entry name" value="Metallo-dependent phosphatases"/>
    <property type="match status" value="1"/>
</dbReference>
<dbReference type="eggNOG" id="COG4639">
    <property type="taxonomic scope" value="Bacteria"/>
</dbReference>
<dbReference type="InterPro" id="IPR002636">
    <property type="entry name" value="DUF29"/>
</dbReference>
<dbReference type="SUPFAM" id="SSF52540">
    <property type="entry name" value="P-loop containing nucleoside triphosphate hydrolases"/>
    <property type="match status" value="1"/>
</dbReference>
<dbReference type="Pfam" id="PF00149">
    <property type="entry name" value="Metallophos"/>
    <property type="match status" value="1"/>
</dbReference>
<dbReference type="RefSeq" id="WP_015229852.1">
    <property type="nucleotide sequence ID" value="NC_019780.1"/>
</dbReference>
<organism evidence="2 3">
    <name type="scientific">Dactylococcopsis salina (strain PCC 8305)</name>
    <name type="common">Myxobactron salinum</name>
    <dbReference type="NCBI Taxonomy" id="13035"/>
    <lineage>
        <taxon>Bacteria</taxon>
        <taxon>Bacillati</taxon>
        <taxon>Cyanobacteriota</taxon>
        <taxon>Cyanophyceae</taxon>
        <taxon>Nodosilineales</taxon>
        <taxon>Cymatolegaceae</taxon>
        <taxon>Dactylococcopsis</taxon>
    </lineage>
</organism>
<dbReference type="GO" id="GO:0016787">
    <property type="term" value="F:hydrolase activity"/>
    <property type="evidence" value="ECO:0007669"/>
    <property type="project" value="InterPro"/>
</dbReference>
<dbReference type="EMBL" id="CP003944">
    <property type="protein sequence ID" value="AFZ50859.1"/>
    <property type="molecule type" value="Genomic_DNA"/>
</dbReference>
<dbReference type="OrthoDB" id="5769308at2"/>
<dbReference type="Pfam" id="PF01724">
    <property type="entry name" value="DUF29"/>
    <property type="match status" value="1"/>
</dbReference>